<dbReference type="EMBL" id="OBKZ01000017">
    <property type="protein sequence ID" value="SOB52742.1"/>
    <property type="molecule type" value="Genomic_DNA"/>
</dbReference>
<evidence type="ECO:0000256" key="1">
    <source>
        <dbReference type="SAM" id="Phobius"/>
    </source>
</evidence>
<accession>A0AAX2H8Z8</accession>
<keyword evidence="1" id="KW-0472">Membrane</keyword>
<comment type="caution">
    <text evidence="2">The sequence shown here is derived from an EMBL/GenBank/DDBJ whole genome shotgun (WGS) entry which is preliminary data.</text>
</comment>
<proteinExistence type="predicted"/>
<reference evidence="2 3" key="1">
    <citation type="submission" date="2017-08" db="EMBL/GenBank/DDBJ databases">
        <authorList>
            <person name="Chaillou S."/>
        </authorList>
    </citation>
    <scope>NUCLEOTIDE SEQUENCE [LARGE SCALE GENOMIC DNA]</scope>
    <source>
        <strain evidence="2 3">MFPA15A1205</strain>
    </source>
</reference>
<dbReference type="AlphaFoldDB" id="A0AAX2H8Z8"/>
<protein>
    <submittedName>
        <fullName evidence="2">Uncharacterized protein</fullName>
    </submittedName>
</protein>
<dbReference type="RefSeq" id="WP_097191979.1">
    <property type="nucleotide sequence ID" value="NZ_OBKZ01000017.1"/>
</dbReference>
<keyword evidence="1" id="KW-1133">Transmembrane helix</keyword>
<feature type="transmembrane region" description="Helical" evidence="1">
    <location>
        <begin position="6"/>
        <end position="27"/>
    </location>
</feature>
<gene>
    <name evidence="2" type="ORF">PLUA15_240155</name>
</gene>
<keyword evidence="1" id="KW-0812">Transmembrane</keyword>
<sequence>MNFQNLPGQLIVLLIGWAFTLYLQYNANRRAEALKRKDKIIDRLDNLSSWVEDEVEKKNFDASRAEEAYTGLMLELELRVNQFNGHVRASIVDIERVGELRGLDFFVASGRDELSYKARALASQIVEEIELGCDDLYFNRSVLGRINNFLYELSGVAFGLLSILIFSLLVWAFSNLSLG</sequence>
<evidence type="ECO:0000313" key="3">
    <source>
        <dbReference type="Proteomes" id="UP000219564"/>
    </source>
</evidence>
<feature type="transmembrane region" description="Helical" evidence="1">
    <location>
        <begin position="149"/>
        <end position="173"/>
    </location>
</feature>
<name>A0AAX2H8Z8_9PSED</name>
<dbReference type="Proteomes" id="UP000219564">
    <property type="component" value="Unassembled WGS sequence"/>
</dbReference>
<evidence type="ECO:0000313" key="2">
    <source>
        <dbReference type="EMBL" id="SOB52742.1"/>
    </source>
</evidence>
<organism evidence="2 3">
    <name type="scientific">Pseudomonas lundensis</name>
    <dbReference type="NCBI Taxonomy" id="86185"/>
    <lineage>
        <taxon>Bacteria</taxon>
        <taxon>Pseudomonadati</taxon>
        <taxon>Pseudomonadota</taxon>
        <taxon>Gammaproteobacteria</taxon>
        <taxon>Pseudomonadales</taxon>
        <taxon>Pseudomonadaceae</taxon>
        <taxon>Pseudomonas</taxon>
    </lineage>
</organism>